<dbReference type="SUPFAM" id="SSF54427">
    <property type="entry name" value="NTF2-like"/>
    <property type="match status" value="1"/>
</dbReference>
<dbReference type="Proteomes" id="UP001632038">
    <property type="component" value="Unassembled WGS sequence"/>
</dbReference>
<protein>
    <recommendedName>
        <fullName evidence="8">G3BP-like protein</fullName>
    </recommendedName>
</protein>
<dbReference type="AlphaFoldDB" id="A0ABD3E471"/>
<dbReference type="InterPro" id="IPR000504">
    <property type="entry name" value="RRM_dom"/>
</dbReference>
<evidence type="ECO:0000259" key="4">
    <source>
        <dbReference type="PROSITE" id="PS50102"/>
    </source>
</evidence>
<accession>A0ABD3E471</accession>
<dbReference type="PANTHER" id="PTHR10693">
    <property type="entry name" value="RAS GTPASE-ACTIVATING PROTEIN-BINDING PROTEIN"/>
    <property type="match status" value="1"/>
</dbReference>
<dbReference type="InterPro" id="IPR035979">
    <property type="entry name" value="RBD_domain_sf"/>
</dbReference>
<dbReference type="Gene3D" id="3.30.70.330">
    <property type="match status" value="1"/>
</dbReference>
<feature type="region of interest" description="Disordered" evidence="3">
    <location>
        <begin position="389"/>
        <end position="492"/>
    </location>
</feature>
<feature type="domain" description="NTF2" evidence="5">
    <location>
        <begin position="22"/>
        <end position="138"/>
    </location>
</feature>
<dbReference type="CDD" id="cd00590">
    <property type="entry name" value="RRM_SF"/>
    <property type="match status" value="1"/>
</dbReference>
<feature type="compositionally biased region" description="Gly residues" evidence="3">
    <location>
        <begin position="416"/>
        <end position="428"/>
    </location>
</feature>
<feature type="compositionally biased region" description="Low complexity" evidence="3">
    <location>
        <begin position="288"/>
        <end position="301"/>
    </location>
</feature>
<reference evidence="7" key="1">
    <citation type="journal article" date="2024" name="IScience">
        <title>Strigolactones Initiate the Formation of Haustorium-like Structures in Castilleja.</title>
        <authorList>
            <person name="Buerger M."/>
            <person name="Peterson D."/>
            <person name="Chory J."/>
        </authorList>
    </citation>
    <scope>NUCLEOTIDE SEQUENCE [LARGE SCALE GENOMIC DNA]</scope>
</reference>
<evidence type="ECO:0000259" key="5">
    <source>
        <dbReference type="PROSITE" id="PS50177"/>
    </source>
</evidence>
<dbReference type="Pfam" id="PF00076">
    <property type="entry name" value="RRM_1"/>
    <property type="match status" value="1"/>
</dbReference>
<keyword evidence="7" id="KW-1185">Reference proteome</keyword>
<dbReference type="FunFam" id="3.10.450.50:FF:000003">
    <property type="entry name" value="Nuclear transport factor 2 family protein"/>
    <property type="match status" value="1"/>
</dbReference>
<dbReference type="GO" id="GO:0005737">
    <property type="term" value="C:cytoplasm"/>
    <property type="evidence" value="ECO:0007669"/>
    <property type="project" value="UniProtKB-ARBA"/>
</dbReference>
<organism evidence="6 7">
    <name type="scientific">Castilleja foliolosa</name>
    <dbReference type="NCBI Taxonomy" id="1961234"/>
    <lineage>
        <taxon>Eukaryota</taxon>
        <taxon>Viridiplantae</taxon>
        <taxon>Streptophyta</taxon>
        <taxon>Embryophyta</taxon>
        <taxon>Tracheophyta</taxon>
        <taxon>Spermatophyta</taxon>
        <taxon>Magnoliopsida</taxon>
        <taxon>eudicotyledons</taxon>
        <taxon>Gunneridae</taxon>
        <taxon>Pentapetalae</taxon>
        <taxon>asterids</taxon>
        <taxon>lamiids</taxon>
        <taxon>Lamiales</taxon>
        <taxon>Orobanchaceae</taxon>
        <taxon>Pedicularideae</taxon>
        <taxon>Castillejinae</taxon>
        <taxon>Castilleja</taxon>
    </lineage>
</organism>
<comment type="caution">
    <text evidence="6">The sequence shown here is derived from an EMBL/GenBank/DDBJ whole genome shotgun (WGS) entry which is preliminary data.</text>
</comment>
<dbReference type="PROSITE" id="PS50177">
    <property type="entry name" value="NTF2_DOMAIN"/>
    <property type="match status" value="1"/>
</dbReference>
<dbReference type="InterPro" id="IPR032710">
    <property type="entry name" value="NTF2-like_dom_sf"/>
</dbReference>
<dbReference type="PROSITE" id="PS50102">
    <property type="entry name" value="RRM"/>
    <property type="match status" value="1"/>
</dbReference>
<dbReference type="InterPro" id="IPR002075">
    <property type="entry name" value="NTF2_dom"/>
</dbReference>
<sequence length="492" mass="53068">MATAAVEAVALEPQLPVTAQVVGNAFVQQYYHILHHSPGLVHRFYQDISILGRPEENGSMSITTTLQAINEKIVSLNYGSLRAEIKSVDSQDSFSGGVLVLVTGYLTGEDNIVKNFSQSFFLAPQDNGFFVLNDMFRYVANPALIPGTSPLVIDDVVPPVSEPVAVPVQDNCVSEQSTPSTEEAIAGEVYNPPEIGDMPIAEEEKFPVAEVVDEVQVEVPVAEVVDEVQVDSNTDLVVESSNKSNEVPKKSFACIVRDLTGSSGSFSPPPPAPRKVAPKSKEQVSLTVVPSPNGPVSSSDSVDNEHIQEGEADGYSIYIKGLPMNATEALLEEVFKKFGTIKKDGIQVRSNKQQVFCFGFVEFEEASSVQKALEASPVAISGRQAFIEEKRSTSSRGNNRPRFQSGRGSVFRNDGVRGGRSNYGGGRGYNNKGDFNRGNFVNRAGNRGGPSNREDYQKPENSMSNGGLRMHRANGMVNGDAKNMAPRVSATA</sequence>
<evidence type="ECO:0000256" key="2">
    <source>
        <dbReference type="PROSITE-ProRule" id="PRU00176"/>
    </source>
</evidence>
<dbReference type="GO" id="GO:0003723">
    <property type="term" value="F:RNA binding"/>
    <property type="evidence" value="ECO:0007669"/>
    <property type="project" value="UniProtKB-UniRule"/>
</dbReference>
<dbReference type="PANTHER" id="PTHR10693:SF20">
    <property type="entry name" value="AT27578P"/>
    <property type="match status" value="1"/>
</dbReference>
<keyword evidence="1 2" id="KW-0694">RNA-binding</keyword>
<evidence type="ECO:0000256" key="3">
    <source>
        <dbReference type="SAM" id="MobiDB-lite"/>
    </source>
</evidence>
<evidence type="ECO:0008006" key="8">
    <source>
        <dbReference type="Google" id="ProtNLM"/>
    </source>
</evidence>
<feature type="region of interest" description="Disordered" evidence="3">
    <location>
        <begin position="262"/>
        <end position="303"/>
    </location>
</feature>
<dbReference type="InterPro" id="IPR018222">
    <property type="entry name" value="Nuclear_transport_factor_2_euk"/>
</dbReference>
<dbReference type="Pfam" id="PF02136">
    <property type="entry name" value="NTF2"/>
    <property type="match status" value="1"/>
</dbReference>
<dbReference type="SUPFAM" id="SSF54928">
    <property type="entry name" value="RNA-binding domain, RBD"/>
    <property type="match status" value="1"/>
</dbReference>
<feature type="domain" description="RRM" evidence="4">
    <location>
        <begin position="315"/>
        <end position="392"/>
    </location>
</feature>
<dbReference type="Gene3D" id="3.10.450.50">
    <property type="match status" value="1"/>
</dbReference>
<evidence type="ECO:0000313" key="6">
    <source>
        <dbReference type="EMBL" id="KAL3649288.1"/>
    </source>
</evidence>
<evidence type="ECO:0000313" key="7">
    <source>
        <dbReference type="Proteomes" id="UP001632038"/>
    </source>
</evidence>
<dbReference type="InterPro" id="IPR039539">
    <property type="entry name" value="Ras_GTPase_bind_prot"/>
</dbReference>
<proteinExistence type="predicted"/>
<name>A0ABD3E471_9LAMI</name>
<dbReference type="EMBL" id="JAVIJP010000007">
    <property type="protein sequence ID" value="KAL3649288.1"/>
    <property type="molecule type" value="Genomic_DNA"/>
</dbReference>
<evidence type="ECO:0000256" key="1">
    <source>
        <dbReference type="ARBA" id="ARBA00022884"/>
    </source>
</evidence>
<gene>
    <name evidence="6" type="ORF">CASFOL_005691</name>
</gene>
<dbReference type="SMART" id="SM00360">
    <property type="entry name" value="RRM"/>
    <property type="match status" value="1"/>
</dbReference>
<dbReference type="InterPro" id="IPR012677">
    <property type="entry name" value="Nucleotide-bd_a/b_plait_sf"/>
</dbReference>
<dbReference type="CDD" id="cd00780">
    <property type="entry name" value="NTF2"/>
    <property type="match status" value="1"/>
</dbReference>